<feature type="compositionally biased region" description="Basic and acidic residues" evidence="6">
    <location>
        <begin position="519"/>
        <end position="528"/>
    </location>
</feature>
<feature type="compositionally biased region" description="Polar residues" evidence="6">
    <location>
        <begin position="1"/>
        <end position="13"/>
    </location>
</feature>
<dbReference type="AlphaFoldDB" id="A0A2X0N302"/>
<dbReference type="PANTHER" id="PTHR12893">
    <property type="entry name" value="GOLGI REASSEMBLY STACKING PROTEIN GRASP"/>
    <property type="match status" value="1"/>
</dbReference>
<keyword evidence="3" id="KW-0333">Golgi apparatus</keyword>
<feature type="compositionally biased region" description="Low complexity" evidence="6">
    <location>
        <begin position="279"/>
        <end position="297"/>
    </location>
</feature>
<dbReference type="Gene3D" id="2.30.42.10">
    <property type="match status" value="2"/>
</dbReference>
<dbReference type="FunFam" id="2.30.42.10:FF:000026">
    <property type="entry name" value="Golgi reassembly stacking protein 2"/>
    <property type="match status" value="1"/>
</dbReference>
<dbReference type="Pfam" id="PF04495">
    <property type="entry name" value="GRASP55_65"/>
    <property type="match status" value="2"/>
</dbReference>
<feature type="compositionally biased region" description="Acidic residues" evidence="6">
    <location>
        <begin position="461"/>
        <end position="478"/>
    </location>
</feature>
<evidence type="ECO:0000256" key="6">
    <source>
        <dbReference type="SAM" id="MobiDB-lite"/>
    </source>
</evidence>
<evidence type="ECO:0000256" key="5">
    <source>
        <dbReference type="PIRSR" id="PIRSR607583-1"/>
    </source>
</evidence>
<keyword evidence="5" id="KW-0479">Metal-binding</keyword>
<gene>
    <name evidence="8" type="ORF">BZ3500_MVSOF-1268-A1-R1_CHR3-1G06155</name>
</gene>
<evidence type="ECO:0000313" key="8">
    <source>
        <dbReference type="EMBL" id="SCZ99616.1"/>
    </source>
</evidence>
<keyword evidence="9" id="KW-1185">Reference proteome</keyword>
<organism evidence="8 9">
    <name type="scientific">Microbotryum saponariae</name>
    <dbReference type="NCBI Taxonomy" id="289078"/>
    <lineage>
        <taxon>Eukaryota</taxon>
        <taxon>Fungi</taxon>
        <taxon>Dikarya</taxon>
        <taxon>Basidiomycota</taxon>
        <taxon>Pucciniomycotina</taxon>
        <taxon>Microbotryomycetes</taxon>
        <taxon>Microbotryales</taxon>
        <taxon>Microbotryaceae</taxon>
        <taxon>Microbotryum</taxon>
    </lineage>
</organism>
<dbReference type="EMBL" id="FMWP01000096">
    <property type="protein sequence ID" value="SCZ99616.1"/>
    <property type="molecule type" value="Genomic_DNA"/>
</dbReference>
<reference evidence="9" key="1">
    <citation type="submission" date="2016-10" db="EMBL/GenBank/DDBJ databases">
        <authorList>
            <person name="Jeantristanb JTB J.-T."/>
            <person name="Ricardo R."/>
        </authorList>
    </citation>
    <scope>NUCLEOTIDE SEQUENCE [LARGE SCALE GENOMIC DNA]</scope>
</reference>
<name>A0A2X0N302_9BASI</name>
<feature type="domain" description="PDZ GRASP-type" evidence="7">
    <location>
        <begin position="154"/>
        <end position="243"/>
    </location>
</feature>
<proteinExistence type="predicted"/>
<dbReference type="GO" id="GO:0007030">
    <property type="term" value="P:Golgi organization"/>
    <property type="evidence" value="ECO:0007669"/>
    <property type="project" value="TreeGrafter"/>
</dbReference>
<evidence type="ECO:0000259" key="7">
    <source>
        <dbReference type="PROSITE" id="PS51865"/>
    </source>
</evidence>
<dbReference type="PANTHER" id="PTHR12893:SF0">
    <property type="entry name" value="GRASP65"/>
    <property type="match status" value="1"/>
</dbReference>
<dbReference type="SUPFAM" id="SSF50156">
    <property type="entry name" value="PDZ domain-like"/>
    <property type="match status" value="2"/>
</dbReference>
<dbReference type="InterPro" id="IPR007583">
    <property type="entry name" value="GRASP55_65"/>
</dbReference>
<evidence type="ECO:0000256" key="4">
    <source>
        <dbReference type="ARBA" id="ARBA00023136"/>
    </source>
</evidence>
<dbReference type="InterPro" id="IPR024958">
    <property type="entry name" value="GRASP_PDZ"/>
</dbReference>
<evidence type="ECO:0000256" key="3">
    <source>
        <dbReference type="ARBA" id="ARBA00023034"/>
    </source>
</evidence>
<comment type="subcellular location">
    <subcellularLocation>
        <location evidence="1">Golgi apparatus membrane</location>
    </subcellularLocation>
</comment>
<sequence>MGQAESQPSENQDPSLPSPSLPTSRYAPQNATIAQVGLAFHVLRVAERSPADESGVEPFFDFVVGVNGRPLGDDIDLLMRMSQQFEERQISLQLYSTKRKELRDVPIVPSRAWSSNLNRSGSKGGNADGEGGEGGASLLGLSLRLCDPQHALDQVWHVLEILEGSPAQSAGLVPFGDWIIAYSGGILRGEGDFYDVVESHVDKPLRLFVYNADYDVTRETILIPNRSWGGEGLLGCGVGYGLLHRIPKPQDRARGGSTNDAVVGDGDMPTSHGMAGIGLLSSPPTPQSTISTSLTSPGGRSAHPISPIRYAPPPPRAQANPALLKSIYPSSNGGLQHAQLNMSGGGGGTAHRPQDSVASTTYSDLSPPPSTTRRRETLVETPTIPVPKAYGSEEESGFEDGEDDKEEDAEGEDQVERYDERYGSYATEGVQIIPISHEGDEGEEDGDFVVQTRRTYGAERPEEDELEHALEEEEEDAGPGDGGGHFMARALAARANAGGGLNVRTDWSNSGRGGQDWRAGARNERGDGGGDEDEQDQGQGQAYPIPPSPWKPPPSPALRMESTSYV</sequence>
<keyword evidence="4" id="KW-0472">Membrane</keyword>
<dbReference type="STRING" id="289078.A0A2X0N302"/>
<evidence type="ECO:0000256" key="2">
    <source>
        <dbReference type="ARBA" id="ARBA00022737"/>
    </source>
</evidence>
<feature type="binding site" evidence="5">
    <location>
        <position position="146"/>
    </location>
    <ligand>
        <name>Zn(2+)</name>
        <dbReference type="ChEBI" id="CHEBI:29105"/>
    </ligand>
</feature>
<feature type="region of interest" description="Disordered" evidence="6">
    <location>
        <begin position="334"/>
        <end position="566"/>
    </location>
</feature>
<feature type="domain" description="PDZ GRASP-type" evidence="7">
    <location>
        <begin position="38"/>
        <end position="129"/>
    </location>
</feature>
<feature type="compositionally biased region" description="Acidic residues" evidence="6">
    <location>
        <begin position="392"/>
        <end position="413"/>
    </location>
</feature>
<evidence type="ECO:0000313" key="9">
    <source>
        <dbReference type="Proteomes" id="UP000249723"/>
    </source>
</evidence>
<dbReference type="InterPro" id="IPR036034">
    <property type="entry name" value="PDZ_sf"/>
</dbReference>
<evidence type="ECO:0000256" key="1">
    <source>
        <dbReference type="ARBA" id="ARBA00004394"/>
    </source>
</evidence>
<keyword evidence="2" id="KW-0677">Repeat</keyword>
<feature type="compositionally biased region" description="Pro residues" evidence="6">
    <location>
        <begin position="544"/>
        <end position="556"/>
    </location>
</feature>
<dbReference type="GO" id="GO:0000139">
    <property type="term" value="C:Golgi membrane"/>
    <property type="evidence" value="ECO:0007669"/>
    <property type="project" value="UniProtKB-SubCell"/>
</dbReference>
<feature type="region of interest" description="Disordered" evidence="6">
    <location>
        <begin position="279"/>
        <end position="319"/>
    </location>
</feature>
<feature type="binding site" evidence="5">
    <location>
        <position position="41"/>
    </location>
    <ligand>
        <name>Zn(2+)</name>
        <dbReference type="ChEBI" id="CHEBI:29105"/>
    </ligand>
</feature>
<feature type="region of interest" description="Disordered" evidence="6">
    <location>
        <begin position="1"/>
        <end position="26"/>
    </location>
</feature>
<dbReference type="GO" id="GO:0046872">
    <property type="term" value="F:metal ion binding"/>
    <property type="evidence" value="ECO:0007669"/>
    <property type="project" value="UniProtKB-KW"/>
</dbReference>
<keyword evidence="5" id="KW-0862">Zinc</keyword>
<dbReference type="PROSITE" id="PS51865">
    <property type="entry name" value="PDZ_GRASP"/>
    <property type="match status" value="2"/>
</dbReference>
<protein>
    <submittedName>
        <fullName evidence="8">BZ3500_MvSof-1268-A1-R1_Chr3-1g06155 protein</fullName>
    </submittedName>
</protein>
<accession>A0A2X0N302</accession>
<dbReference type="OrthoDB" id="3318at2759"/>
<dbReference type="Proteomes" id="UP000249723">
    <property type="component" value="Unassembled WGS sequence"/>
</dbReference>